<evidence type="ECO:0000313" key="1">
    <source>
        <dbReference type="EMBL" id="XBS20082.1"/>
    </source>
</evidence>
<keyword evidence="2" id="KW-1185">Reference proteome</keyword>
<sequence>MAILTEKNRAGEFLLSEVDPTFREAITLIAGQNLKAGAILGRIETGAASSSADGGNTGDGTLSAVSLVEGIQAGDYVLTVTTSAVDGGEFQVTDPQGDVIGIGAVGAAFTGGGLSFTLSDGTIDFVVGDRFIITVAEGSLKYTQLNPAGIDGSQYAAAILYDDVDASLADSEAIAIERLAVANDSLLVWPAGISADEKAGAIGHLKSNHLMIR</sequence>
<gene>
    <name evidence="1" type="ORF">Q9L42_017250</name>
</gene>
<dbReference type="Pfam" id="PF02924">
    <property type="entry name" value="HDPD"/>
    <property type="match status" value="1"/>
</dbReference>
<name>A0AAU7NSX6_9GAMM</name>
<protein>
    <submittedName>
        <fullName evidence="1">Head decoration protein</fullName>
    </submittedName>
</protein>
<proteinExistence type="predicted"/>
<organism evidence="1 2">
    <name type="scientific">Methylomarinum roseum</name>
    <dbReference type="NCBI Taxonomy" id="3067653"/>
    <lineage>
        <taxon>Bacteria</taxon>
        <taxon>Pseudomonadati</taxon>
        <taxon>Pseudomonadota</taxon>
        <taxon>Gammaproteobacteria</taxon>
        <taxon>Methylococcales</taxon>
        <taxon>Methylococcaceae</taxon>
        <taxon>Methylomarinum</taxon>
    </lineage>
</organism>
<dbReference type="KEGG" id="mech:Q9L42_017250"/>
<dbReference type="EMBL" id="CP157743">
    <property type="protein sequence ID" value="XBS20082.1"/>
    <property type="molecule type" value="Genomic_DNA"/>
</dbReference>
<dbReference type="Proteomes" id="UP001225378">
    <property type="component" value="Chromosome"/>
</dbReference>
<reference evidence="1 2" key="1">
    <citation type="journal article" date="2024" name="Microbiology">
        <title>Methylomarinum rosea sp. nov., a novel halophilic methanotrophic bacterium from the hypersaline Lake Elton.</title>
        <authorList>
            <person name="Suleimanov R.Z."/>
            <person name="Oshkin I.Y."/>
            <person name="Danilova O.V."/>
            <person name="Suzina N.E."/>
            <person name="Dedysh S.N."/>
        </authorList>
    </citation>
    <scope>NUCLEOTIDE SEQUENCE [LARGE SCALE GENOMIC DNA]</scope>
    <source>
        <strain evidence="1 2">Ch1-1</strain>
    </source>
</reference>
<accession>A0AAU7NSX6</accession>
<evidence type="ECO:0000313" key="2">
    <source>
        <dbReference type="Proteomes" id="UP001225378"/>
    </source>
</evidence>
<dbReference type="AlphaFoldDB" id="A0AAU7NSX6"/>
<dbReference type="InterPro" id="IPR004195">
    <property type="entry name" value="Head_decoration_D"/>
</dbReference>
<dbReference type="RefSeq" id="WP_305907188.1">
    <property type="nucleotide sequence ID" value="NZ_CP157743.1"/>
</dbReference>